<dbReference type="AlphaFoldDB" id="A0A6J4M8T5"/>
<gene>
    <name evidence="2" type="ORF">AVDCRST_MAG16-2413</name>
</gene>
<keyword evidence="2" id="KW-0456">Lyase</keyword>
<dbReference type="EC" id="4.6.1.1" evidence="2"/>
<feature type="transmembrane region" description="Helical" evidence="1">
    <location>
        <begin position="319"/>
        <end position="342"/>
    </location>
</feature>
<feature type="transmembrane region" description="Helical" evidence="1">
    <location>
        <begin position="70"/>
        <end position="88"/>
    </location>
</feature>
<proteinExistence type="predicted"/>
<feature type="transmembrane region" description="Helical" evidence="1">
    <location>
        <begin position="412"/>
        <end position="434"/>
    </location>
</feature>
<feature type="transmembrane region" description="Helical" evidence="1">
    <location>
        <begin position="100"/>
        <end position="124"/>
    </location>
</feature>
<organism evidence="2">
    <name type="scientific">uncultured Frankineae bacterium</name>
    <dbReference type="NCBI Taxonomy" id="437475"/>
    <lineage>
        <taxon>Bacteria</taxon>
        <taxon>Bacillati</taxon>
        <taxon>Actinomycetota</taxon>
        <taxon>Actinomycetes</taxon>
        <taxon>Frankiales</taxon>
        <taxon>environmental samples</taxon>
    </lineage>
</organism>
<reference evidence="2" key="1">
    <citation type="submission" date="2020-02" db="EMBL/GenBank/DDBJ databases">
        <authorList>
            <person name="Meier V. D."/>
        </authorList>
    </citation>
    <scope>NUCLEOTIDE SEQUENCE</scope>
    <source>
        <strain evidence="2">AVDCRST_MAG16</strain>
    </source>
</reference>
<keyword evidence="1" id="KW-0812">Transmembrane</keyword>
<evidence type="ECO:0000256" key="1">
    <source>
        <dbReference type="SAM" id="Phobius"/>
    </source>
</evidence>
<dbReference type="GO" id="GO:0004016">
    <property type="term" value="F:adenylate cyclase activity"/>
    <property type="evidence" value="ECO:0007669"/>
    <property type="project" value="UniProtKB-EC"/>
</dbReference>
<name>A0A6J4M8T5_9ACTN</name>
<sequence length="436" mass="45722">MTLLAHGIGGRADLPVPLSLALPGAGLAVLVSFLALVLLWRRPRLQGDDGGRALPPVVQRVVDGPFLRGAVRALVLLLTLLVVAVALFGPLSSSDNLAPYVLYVTFWVGLIPLSLLLGPVWAWANPLRTLHAGLVRFTGPAPSADRLPALGYWPAAVALLCFVWLELVLPGRAEPRTVGVFLVLYGVAQLVAALWFGSGWFARGDGFEVWSSLLGRLAPFGRRSDGRLVVRSPLDGVDGVHPEPGLVAVVMVLLGSTGFDGLSRTQFWQAGPGQNAYVSVIPGTIGLVLMIGLATALFVGATVLGAVLAGGPVRRQPHLYAHSLVPIAAGYAIAHYFSLLLLDGQATWILASNPFAVEGVDLFGTYGRAVDYTAVSPRTIALVQVGAIVLGHVLGVVLAHDRAVRESTGRSTLAQVPLVTVMVAFTVGGLALLLSS</sequence>
<evidence type="ECO:0000313" key="2">
    <source>
        <dbReference type="EMBL" id="CAA9351511.1"/>
    </source>
</evidence>
<feature type="transmembrane region" description="Helical" evidence="1">
    <location>
        <begin position="380"/>
        <end position="400"/>
    </location>
</feature>
<protein>
    <submittedName>
        <fullName evidence="2">Adenylate cyclase</fullName>
        <ecNumber evidence="2">4.6.1.1</ecNumber>
    </submittedName>
</protein>
<feature type="transmembrane region" description="Helical" evidence="1">
    <location>
        <begin position="181"/>
        <end position="202"/>
    </location>
</feature>
<dbReference type="EMBL" id="CADCUE010000223">
    <property type="protein sequence ID" value="CAA9351511.1"/>
    <property type="molecule type" value="Genomic_DNA"/>
</dbReference>
<feature type="transmembrane region" description="Helical" evidence="1">
    <location>
        <begin position="20"/>
        <end position="40"/>
    </location>
</feature>
<feature type="transmembrane region" description="Helical" evidence="1">
    <location>
        <begin position="285"/>
        <end position="307"/>
    </location>
</feature>
<accession>A0A6J4M8T5</accession>
<keyword evidence="1" id="KW-0472">Membrane</keyword>
<keyword evidence="1" id="KW-1133">Transmembrane helix</keyword>
<feature type="transmembrane region" description="Helical" evidence="1">
    <location>
        <begin position="150"/>
        <end position="169"/>
    </location>
</feature>